<organism evidence="3">
    <name type="scientific">bioreactor metagenome</name>
    <dbReference type="NCBI Taxonomy" id="1076179"/>
    <lineage>
        <taxon>unclassified sequences</taxon>
        <taxon>metagenomes</taxon>
        <taxon>ecological metagenomes</taxon>
    </lineage>
</organism>
<dbReference type="InterPro" id="IPR050595">
    <property type="entry name" value="Bact_response_regulator"/>
</dbReference>
<dbReference type="EMBL" id="VSSQ01142996">
    <property type="protein sequence ID" value="MPN63490.1"/>
    <property type="molecule type" value="Genomic_DNA"/>
</dbReference>
<dbReference type="Gene3D" id="3.40.50.2300">
    <property type="match status" value="1"/>
</dbReference>
<reference evidence="3" key="1">
    <citation type="submission" date="2019-08" db="EMBL/GenBank/DDBJ databases">
        <authorList>
            <person name="Kucharzyk K."/>
            <person name="Murdoch R.W."/>
            <person name="Higgins S."/>
            <person name="Loffler F."/>
        </authorList>
    </citation>
    <scope>NUCLEOTIDE SEQUENCE</scope>
</reference>
<name>A0A645JK38_9ZZZZ</name>
<accession>A0A645JK38</accession>
<dbReference type="PANTHER" id="PTHR44591">
    <property type="entry name" value="STRESS RESPONSE REGULATOR PROTEIN 1"/>
    <property type="match status" value="1"/>
</dbReference>
<dbReference type="Pfam" id="PF00072">
    <property type="entry name" value="Response_reg"/>
    <property type="match status" value="1"/>
</dbReference>
<dbReference type="SUPFAM" id="SSF52172">
    <property type="entry name" value="CheY-like"/>
    <property type="match status" value="1"/>
</dbReference>
<dbReference type="AlphaFoldDB" id="A0A645JK38"/>
<dbReference type="PANTHER" id="PTHR44591:SF3">
    <property type="entry name" value="RESPONSE REGULATORY DOMAIN-CONTAINING PROTEIN"/>
    <property type="match status" value="1"/>
</dbReference>
<comment type="caution">
    <text evidence="3">The sequence shown here is derived from an EMBL/GenBank/DDBJ whole genome shotgun (WGS) entry which is preliminary data.</text>
</comment>
<protein>
    <recommendedName>
        <fullName evidence="2">Response regulatory domain-containing protein</fullName>
    </recommendedName>
</protein>
<dbReference type="GO" id="GO:0000160">
    <property type="term" value="P:phosphorelay signal transduction system"/>
    <property type="evidence" value="ECO:0007669"/>
    <property type="project" value="InterPro"/>
</dbReference>
<evidence type="ECO:0000256" key="1">
    <source>
        <dbReference type="ARBA" id="ARBA00022553"/>
    </source>
</evidence>
<dbReference type="CDD" id="cd00156">
    <property type="entry name" value="REC"/>
    <property type="match status" value="1"/>
</dbReference>
<sequence>MLMRAVLAYRGYRITEAADGGEALEKLNTTNPPVDLVILDISMPVKSGWEVLPIVREKFPKLPALMLSGDVNFCSQAPEEGKELTAYLAKPFDNIDLLRLVRRMLNLAQH</sequence>
<feature type="domain" description="Response regulatory" evidence="2">
    <location>
        <begin position="1"/>
        <end position="105"/>
    </location>
</feature>
<evidence type="ECO:0000313" key="3">
    <source>
        <dbReference type="EMBL" id="MPN63490.1"/>
    </source>
</evidence>
<gene>
    <name evidence="3" type="ORF">SDC9_211249</name>
</gene>
<dbReference type="PROSITE" id="PS50110">
    <property type="entry name" value="RESPONSE_REGULATORY"/>
    <property type="match status" value="1"/>
</dbReference>
<proteinExistence type="predicted"/>
<dbReference type="InterPro" id="IPR001789">
    <property type="entry name" value="Sig_transdc_resp-reg_receiver"/>
</dbReference>
<dbReference type="InterPro" id="IPR011006">
    <property type="entry name" value="CheY-like_superfamily"/>
</dbReference>
<evidence type="ECO:0000259" key="2">
    <source>
        <dbReference type="PROSITE" id="PS50110"/>
    </source>
</evidence>
<dbReference type="SMART" id="SM00448">
    <property type="entry name" value="REC"/>
    <property type="match status" value="1"/>
</dbReference>
<keyword evidence="1" id="KW-0597">Phosphoprotein</keyword>